<dbReference type="AlphaFoldDB" id="A0A812MKT5"/>
<keyword evidence="2" id="KW-1185">Reference proteome</keyword>
<proteinExistence type="predicted"/>
<gene>
    <name evidence="1" type="ORF">SNAT2548_LOCUS14441</name>
</gene>
<dbReference type="Proteomes" id="UP000604046">
    <property type="component" value="Unassembled WGS sequence"/>
</dbReference>
<dbReference type="EMBL" id="CAJNDS010001669">
    <property type="protein sequence ID" value="CAE7272131.1"/>
    <property type="molecule type" value="Genomic_DNA"/>
</dbReference>
<reference evidence="1" key="1">
    <citation type="submission" date="2021-02" db="EMBL/GenBank/DDBJ databases">
        <authorList>
            <person name="Dougan E. K."/>
            <person name="Rhodes N."/>
            <person name="Thang M."/>
            <person name="Chan C."/>
        </authorList>
    </citation>
    <scope>NUCLEOTIDE SEQUENCE</scope>
</reference>
<dbReference type="OrthoDB" id="436389at2759"/>
<accession>A0A812MKT5</accession>
<comment type="caution">
    <text evidence="1">The sequence shown here is derived from an EMBL/GenBank/DDBJ whole genome shotgun (WGS) entry which is preliminary data.</text>
</comment>
<organism evidence="1 2">
    <name type="scientific">Symbiodinium natans</name>
    <dbReference type="NCBI Taxonomy" id="878477"/>
    <lineage>
        <taxon>Eukaryota</taxon>
        <taxon>Sar</taxon>
        <taxon>Alveolata</taxon>
        <taxon>Dinophyceae</taxon>
        <taxon>Suessiales</taxon>
        <taxon>Symbiodiniaceae</taxon>
        <taxon>Symbiodinium</taxon>
    </lineage>
</organism>
<evidence type="ECO:0000313" key="1">
    <source>
        <dbReference type="EMBL" id="CAE7272131.1"/>
    </source>
</evidence>
<sequence>MPFFQVAWALWVTESQPDWSHAHALHALAHCLLAAAGALGRSLEGAGQTGLNDYDFFHSNAAAARMGPCTTQGGPCMESNTARAIAALDENDIPALAEALAAWVEDPREEDLPWLQESVGPVAKRVLSACQEGMLGCAWRSSDEGRGSPHCLLGAGGAVQDKDLNALRKAAATLRQASQAHRASPPCPGATPTAPAAFTFRRSILVYPEEMMFFMVRCGEQKGVLQTVSPPLAESCIPVAAAWRKCFGV</sequence>
<evidence type="ECO:0000313" key="2">
    <source>
        <dbReference type="Proteomes" id="UP000604046"/>
    </source>
</evidence>
<name>A0A812MKT5_9DINO</name>
<protein>
    <submittedName>
        <fullName evidence="1">Uncharacterized protein</fullName>
    </submittedName>
</protein>